<evidence type="ECO:0000313" key="2">
    <source>
        <dbReference type="EMBL" id="TGZ79832.1"/>
    </source>
</evidence>
<feature type="compositionally biased region" description="Polar residues" evidence="1">
    <location>
        <begin position="296"/>
        <end position="315"/>
    </location>
</feature>
<proteinExistence type="predicted"/>
<feature type="compositionally biased region" description="Polar residues" evidence="1">
    <location>
        <begin position="444"/>
        <end position="453"/>
    </location>
</feature>
<feature type="region of interest" description="Disordered" evidence="1">
    <location>
        <begin position="586"/>
        <end position="639"/>
    </location>
</feature>
<feature type="compositionally biased region" description="Polar residues" evidence="1">
    <location>
        <begin position="1"/>
        <end position="30"/>
    </location>
</feature>
<dbReference type="InParanoid" id="A0A4S2MTK1"/>
<protein>
    <submittedName>
        <fullName evidence="2">Uncharacterized protein</fullName>
    </submittedName>
</protein>
<feature type="compositionally biased region" description="Polar residues" evidence="1">
    <location>
        <begin position="129"/>
        <end position="164"/>
    </location>
</feature>
<feature type="compositionally biased region" description="Low complexity" evidence="1">
    <location>
        <begin position="257"/>
        <end position="269"/>
    </location>
</feature>
<dbReference type="EMBL" id="ML220129">
    <property type="protein sequence ID" value="TGZ79832.1"/>
    <property type="molecule type" value="Genomic_DNA"/>
</dbReference>
<sequence>MGIGHGSQTVSSTQDSRTGSNPVVGNSISSIIDGKAIPSPTPTSAQRNTLGGTDDTATRTLNPVVGAADNSKKAVDGKMTPSPTPVSAQRGPSHTPTPTPTPTSPYASPEGQKPNESYRPSGADEDTTRSGSLTGSNLVTGAANTSTRPLDGKTPSSPTTMSAQRNPSPSPTPTRPPTSPNASPAGQKPNEVYSPGAYSDVHTNGNINGVKQGYRPGRGFESDSSNTRPTTTISDAKPYPTPDATKTGASHWDESSFRGSNGARSSSSGVAIPQASASVVDKVNSSGLQRSDRTRNSGLNGNNSRDPSPTRTSVAKTVPDVWQWEDPGSDTDYNMGGHVATYGDSRSLGASATYPYSTANDDQQSPIGSPMSSNSGKRRHRVNDFDSDSDSDSQSPYTSRRNRNQGSQGSEDLSGSMSDRGYRQSGQPVGKRRKLSQLHGDFPNTGQGTTTRANLRGKSGDGGSIGTLDTQSSSTDRSRKTTTSNAHRGSHNDAFGNHLVEDPYATGLDVSGPYATESGILGGSDALAGSEDRTTAFHSDKFDQNDISNGLGNLGNLYGQPTSAQIPTATTGPSIRNGLDDANKGSRLYAIGDPTNNNSDLEESVDPEGVGYDSNGDRLGSSQSKPSGRKYTNASIKDGAGGMRLRCGPNIKSAGYSTQARRSGCGGATHMTAGIGSAGKTPIAPTHVTKNYVYHNQHSRNSNTANEVTVINGSDGCNAFWTVVTFGLCRR</sequence>
<feature type="region of interest" description="Disordered" evidence="1">
    <location>
        <begin position="1"/>
        <end position="497"/>
    </location>
</feature>
<feature type="compositionally biased region" description="Polar residues" evidence="1">
    <location>
        <begin position="222"/>
        <end position="234"/>
    </location>
</feature>
<organism evidence="2 3">
    <name type="scientific">Ascodesmis nigricans</name>
    <dbReference type="NCBI Taxonomy" id="341454"/>
    <lineage>
        <taxon>Eukaryota</taxon>
        <taxon>Fungi</taxon>
        <taxon>Dikarya</taxon>
        <taxon>Ascomycota</taxon>
        <taxon>Pezizomycotina</taxon>
        <taxon>Pezizomycetes</taxon>
        <taxon>Pezizales</taxon>
        <taxon>Ascodesmidaceae</taxon>
        <taxon>Ascodesmis</taxon>
    </lineage>
</organism>
<dbReference type="Proteomes" id="UP000298138">
    <property type="component" value="Unassembled WGS sequence"/>
</dbReference>
<feature type="compositionally biased region" description="Pro residues" evidence="1">
    <location>
        <begin position="168"/>
        <end position="179"/>
    </location>
</feature>
<keyword evidence="3" id="KW-1185">Reference proteome</keyword>
<evidence type="ECO:0000313" key="3">
    <source>
        <dbReference type="Proteomes" id="UP000298138"/>
    </source>
</evidence>
<evidence type="ECO:0000256" key="1">
    <source>
        <dbReference type="SAM" id="MobiDB-lite"/>
    </source>
</evidence>
<gene>
    <name evidence="2" type="ORF">EX30DRAFT_396884</name>
</gene>
<name>A0A4S2MTK1_9PEZI</name>
<accession>A0A4S2MTK1</accession>
<dbReference type="AlphaFoldDB" id="A0A4S2MTK1"/>
<feature type="compositionally biased region" description="Polar residues" evidence="1">
    <location>
        <begin position="348"/>
        <end position="375"/>
    </location>
</feature>
<reference evidence="2 3" key="1">
    <citation type="submission" date="2019-04" db="EMBL/GenBank/DDBJ databases">
        <title>Comparative genomics and transcriptomics to analyze fruiting body development in filamentous ascomycetes.</title>
        <authorList>
            <consortium name="DOE Joint Genome Institute"/>
            <person name="Lutkenhaus R."/>
            <person name="Traeger S."/>
            <person name="Breuer J."/>
            <person name="Kuo A."/>
            <person name="Lipzen A."/>
            <person name="Pangilinan J."/>
            <person name="Dilworth D."/>
            <person name="Sandor L."/>
            <person name="Poggeler S."/>
            <person name="Barry K."/>
            <person name="Grigoriev I.V."/>
            <person name="Nowrousian M."/>
        </authorList>
    </citation>
    <scope>NUCLEOTIDE SEQUENCE [LARGE SCALE GENOMIC DNA]</scope>
    <source>
        <strain evidence="2 3">CBS 389.68</strain>
    </source>
</reference>
<feature type="compositionally biased region" description="Polar residues" evidence="1">
    <location>
        <begin position="396"/>
        <end position="417"/>
    </location>
</feature>
<feature type="compositionally biased region" description="Polar residues" evidence="1">
    <location>
        <begin position="620"/>
        <end position="635"/>
    </location>
</feature>
<feature type="compositionally biased region" description="Polar residues" evidence="1">
    <location>
        <begin position="42"/>
        <end position="51"/>
    </location>
</feature>